<evidence type="ECO:0000259" key="5">
    <source>
        <dbReference type="PROSITE" id="PS01124"/>
    </source>
</evidence>
<dbReference type="PROSITE" id="PS00041">
    <property type="entry name" value="HTH_ARAC_FAMILY_1"/>
    <property type="match status" value="1"/>
</dbReference>
<dbReference type="SUPFAM" id="SSF46689">
    <property type="entry name" value="Homeodomain-like"/>
    <property type="match status" value="1"/>
</dbReference>
<keyword evidence="4" id="KW-1133">Transmembrane helix</keyword>
<dbReference type="Gene3D" id="1.10.10.60">
    <property type="entry name" value="Homeodomain-like"/>
    <property type="match status" value="2"/>
</dbReference>
<feature type="transmembrane region" description="Helical" evidence="4">
    <location>
        <begin position="6"/>
        <end position="27"/>
    </location>
</feature>
<dbReference type="EMBL" id="JAABOO010000002">
    <property type="protein sequence ID" value="NER13467.1"/>
    <property type="molecule type" value="Genomic_DNA"/>
</dbReference>
<feature type="transmembrane region" description="Helical" evidence="4">
    <location>
        <begin position="107"/>
        <end position="125"/>
    </location>
</feature>
<reference evidence="6 7" key="1">
    <citation type="submission" date="2020-01" db="EMBL/GenBank/DDBJ databases">
        <title>Leptobacterium flavescens.</title>
        <authorList>
            <person name="Wang G."/>
        </authorList>
    </citation>
    <scope>NUCLEOTIDE SEQUENCE [LARGE SCALE GENOMIC DNA]</scope>
    <source>
        <strain evidence="6 7">KCTC 22160</strain>
    </source>
</reference>
<keyword evidence="1" id="KW-0805">Transcription regulation</keyword>
<feature type="domain" description="HTH araC/xylS-type" evidence="5">
    <location>
        <begin position="258"/>
        <end position="366"/>
    </location>
</feature>
<dbReference type="InterPro" id="IPR018062">
    <property type="entry name" value="HTH_AraC-typ_CS"/>
</dbReference>
<dbReference type="RefSeq" id="WP_163606506.1">
    <property type="nucleotide sequence ID" value="NZ_JAABOO010000002.1"/>
</dbReference>
<evidence type="ECO:0000256" key="4">
    <source>
        <dbReference type="SAM" id="Phobius"/>
    </source>
</evidence>
<protein>
    <submittedName>
        <fullName evidence="6">Helix-turn-helix domain-containing protein</fullName>
    </submittedName>
</protein>
<keyword evidence="4" id="KW-0812">Transmembrane</keyword>
<dbReference type="PANTHER" id="PTHR43280">
    <property type="entry name" value="ARAC-FAMILY TRANSCRIPTIONAL REGULATOR"/>
    <property type="match status" value="1"/>
</dbReference>
<dbReference type="AlphaFoldDB" id="A0A6P0UKH7"/>
<keyword evidence="3" id="KW-0804">Transcription</keyword>
<feature type="transmembrane region" description="Helical" evidence="4">
    <location>
        <begin position="39"/>
        <end position="57"/>
    </location>
</feature>
<feature type="transmembrane region" description="Helical" evidence="4">
    <location>
        <begin position="215"/>
        <end position="237"/>
    </location>
</feature>
<organism evidence="6 7">
    <name type="scientific">Leptobacterium flavescens</name>
    <dbReference type="NCBI Taxonomy" id="472055"/>
    <lineage>
        <taxon>Bacteria</taxon>
        <taxon>Pseudomonadati</taxon>
        <taxon>Bacteroidota</taxon>
        <taxon>Flavobacteriia</taxon>
        <taxon>Flavobacteriales</taxon>
        <taxon>Flavobacteriaceae</taxon>
        <taxon>Leptobacterium</taxon>
    </lineage>
</organism>
<evidence type="ECO:0000256" key="2">
    <source>
        <dbReference type="ARBA" id="ARBA00023125"/>
    </source>
</evidence>
<sequence>MSLDYNLFNIIILFGAIQGFILCIFLNQKRNTNPQSVNFFLLFLFSLAFFNLIYALLDMDLFKYYRPLHMFPFPYKWLIGPGFYFYIKYQFPAPADKPVYHRREWYLLAPAVVYLFLRTYWFSIAVKENSYRITQVVVESNFFRIHEYFFLFFTLYMGIASLRFLNKNKDRVTSKSAPALNWLSQFSRVFIGITFIDILLYTFDLVMHSGIETFGFYYATLIINAAFIYWIGFRGFTRSHLFFNRFKYAGDGSGVTASDISVKLEQCILEKKVYLNPNFSLSDLSRELGITPKELSKHINDTLGMNFSEYINMHRVEEVKQLMASEDASKYTLVSLSEKAGFSSKSSFNAAFKKITGMTPTAYKKKISEQ</sequence>
<keyword evidence="4" id="KW-0472">Membrane</keyword>
<dbReference type="InterPro" id="IPR018060">
    <property type="entry name" value="HTH_AraC"/>
</dbReference>
<proteinExistence type="predicted"/>
<evidence type="ECO:0000256" key="1">
    <source>
        <dbReference type="ARBA" id="ARBA00023015"/>
    </source>
</evidence>
<feature type="transmembrane region" description="Helical" evidence="4">
    <location>
        <begin position="186"/>
        <end position="203"/>
    </location>
</feature>
<accession>A0A6P0UKH7</accession>
<dbReference type="Proteomes" id="UP000468581">
    <property type="component" value="Unassembled WGS sequence"/>
</dbReference>
<evidence type="ECO:0000313" key="6">
    <source>
        <dbReference type="EMBL" id="NER13467.1"/>
    </source>
</evidence>
<dbReference type="InterPro" id="IPR009057">
    <property type="entry name" value="Homeodomain-like_sf"/>
</dbReference>
<evidence type="ECO:0000313" key="7">
    <source>
        <dbReference type="Proteomes" id="UP000468581"/>
    </source>
</evidence>
<evidence type="ECO:0000256" key="3">
    <source>
        <dbReference type="ARBA" id="ARBA00023163"/>
    </source>
</evidence>
<keyword evidence="7" id="KW-1185">Reference proteome</keyword>
<dbReference type="GO" id="GO:0003700">
    <property type="term" value="F:DNA-binding transcription factor activity"/>
    <property type="evidence" value="ECO:0007669"/>
    <property type="project" value="InterPro"/>
</dbReference>
<feature type="transmembrane region" description="Helical" evidence="4">
    <location>
        <begin position="69"/>
        <end position="87"/>
    </location>
</feature>
<dbReference type="GO" id="GO:0043565">
    <property type="term" value="F:sequence-specific DNA binding"/>
    <property type="evidence" value="ECO:0007669"/>
    <property type="project" value="InterPro"/>
</dbReference>
<feature type="transmembrane region" description="Helical" evidence="4">
    <location>
        <begin position="145"/>
        <end position="165"/>
    </location>
</feature>
<comment type="caution">
    <text evidence="6">The sequence shown here is derived from an EMBL/GenBank/DDBJ whole genome shotgun (WGS) entry which is preliminary data.</text>
</comment>
<name>A0A6P0UKH7_9FLAO</name>
<dbReference type="PROSITE" id="PS01124">
    <property type="entry name" value="HTH_ARAC_FAMILY_2"/>
    <property type="match status" value="1"/>
</dbReference>
<dbReference type="Pfam" id="PF12833">
    <property type="entry name" value="HTH_18"/>
    <property type="match status" value="1"/>
</dbReference>
<gene>
    <name evidence="6" type="ORF">GWK08_08470</name>
</gene>
<dbReference type="SMART" id="SM00342">
    <property type="entry name" value="HTH_ARAC"/>
    <property type="match status" value="1"/>
</dbReference>
<keyword evidence="2" id="KW-0238">DNA-binding</keyword>
<dbReference type="PANTHER" id="PTHR43280:SF29">
    <property type="entry name" value="ARAC-FAMILY TRANSCRIPTIONAL REGULATOR"/>
    <property type="match status" value="1"/>
</dbReference>